<accession>A0ABX1HB66</accession>
<feature type="signal peptide" evidence="1">
    <location>
        <begin position="1"/>
        <end position="23"/>
    </location>
</feature>
<name>A0ABX1HB66_9BACT</name>
<evidence type="ECO:0000313" key="3">
    <source>
        <dbReference type="EMBL" id="NKI87478.1"/>
    </source>
</evidence>
<keyword evidence="1" id="KW-0732">Signal</keyword>
<dbReference type="RefSeq" id="WP_168671151.1">
    <property type="nucleotide sequence ID" value="NZ_JAAVTK010000001.1"/>
</dbReference>
<dbReference type="EMBL" id="JAAVTK010000001">
    <property type="protein sequence ID" value="NKI87478.1"/>
    <property type="molecule type" value="Genomic_DNA"/>
</dbReference>
<dbReference type="InterPro" id="IPR026444">
    <property type="entry name" value="Secre_tail"/>
</dbReference>
<feature type="chain" id="PRO_5047308202" description="Secretion system C-terminal sorting domain-containing protein" evidence="1">
    <location>
        <begin position="24"/>
        <end position="347"/>
    </location>
</feature>
<protein>
    <recommendedName>
        <fullName evidence="2">Secretion system C-terminal sorting domain-containing protein</fullName>
    </recommendedName>
</protein>
<evidence type="ECO:0000256" key="1">
    <source>
        <dbReference type="SAM" id="SignalP"/>
    </source>
</evidence>
<sequence>MKKNLLPAFLLLGGLGFAEKASAQTAAFVQYPLTINGSDNAAVRSTGVTANAPVLHRLVLSDGGTAGGLVPAYSIKGQATGAVADGTGFSTLASSPKGIAYEQFSITATAALRVDSLDFNIRTTQSTNGRLSLLWSLNGFTTDSTEFSYAKGPATNPGTSTSVPATPGGTLPAAHNGTFGTGITGPSAATAYAYLPQDNSLNPKDDFHFAFNNSATGLTLAAGQTLTVRLYTALGSNTAGRYVLLRNVTFKSRQAYVPMFLATRSLVATNLGVYPNPTQNRLNVPHTAASRDARVTVFSTTGARVASFSAQPGTTETAVDLSNLSRGLYLVEYADGGQRSSARIIKE</sequence>
<evidence type="ECO:0000313" key="4">
    <source>
        <dbReference type="Proteomes" id="UP000717634"/>
    </source>
</evidence>
<organism evidence="3 4">
    <name type="scientific">Hymenobacter artigasi</name>
    <dbReference type="NCBI Taxonomy" id="2719616"/>
    <lineage>
        <taxon>Bacteria</taxon>
        <taxon>Pseudomonadati</taxon>
        <taxon>Bacteroidota</taxon>
        <taxon>Cytophagia</taxon>
        <taxon>Cytophagales</taxon>
        <taxon>Hymenobacteraceae</taxon>
        <taxon>Hymenobacter</taxon>
    </lineage>
</organism>
<proteinExistence type="predicted"/>
<dbReference type="Pfam" id="PF18962">
    <property type="entry name" value="Por_Secre_tail"/>
    <property type="match status" value="1"/>
</dbReference>
<reference evidence="3 4" key="1">
    <citation type="submission" date="2020-03" db="EMBL/GenBank/DDBJ databases">
        <title>Genomic Encyclopedia of Type Strains, Phase IV (KMG-V): Genome sequencing to study the core and pangenomes of soil and plant-associated prokaryotes.</title>
        <authorList>
            <person name="Whitman W."/>
        </authorList>
    </citation>
    <scope>NUCLEOTIDE SEQUENCE [LARGE SCALE GENOMIC DNA]</scope>
    <source>
        <strain evidence="3 4">1B</strain>
    </source>
</reference>
<dbReference type="Proteomes" id="UP000717634">
    <property type="component" value="Unassembled WGS sequence"/>
</dbReference>
<keyword evidence="4" id="KW-1185">Reference proteome</keyword>
<gene>
    <name evidence="3" type="ORF">HBN54_000057</name>
</gene>
<dbReference type="NCBIfam" id="TIGR04183">
    <property type="entry name" value="Por_Secre_tail"/>
    <property type="match status" value="1"/>
</dbReference>
<evidence type="ECO:0000259" key="2">
    <source>
        <dbReference type="Pfam" id="PF18962"/>
    </source>
</evidence>
<feature type="domain" description="Secretion system C-terminal sorting" evidence="2">
    <location>
        <begin position="273"/>
        <end position="345"/>
    </location>
</feature>
<comment type="caution">
    <text evidence="3">The sequence shown here is derived from an EMBL/GenBank/DDBJ whole genome shotgun (WGS) entry which is preliminary data.</text>
</comment>